<keyword evidence="5" id="KW-0808">Transferase</keyword>
<dbReference type="Proteomes" id="UP000192907">
    <property type="component" value="Unassembled WGS sequence"/>
</dbReference>
<comment type="similarity">
    <text evidence="1">Belongs to the relA/spoT family.</text>
</comment>
<evidence type="ECO:0000313" key="6">
    <source>
        <dbReference type="Proteomes" id="UP000192907"/>
    </source>
</evidence>
<dbReference type="InterPro" id="IPR045865">
    <property type="entry name" value="ACT-like_dom_sf"/>
</dbReference>
<dbReference type="PANTHER" id="PTHR21262:SF36">
    <property type="entry name" value="BIFUNCTIONAL (P)PPGPP SYNTHASE_HYDROLASE SPOT"/>
    <property type="match status" value="1"/>
</dbReference>
<dbReference type="AlphaFoldDB" id="A0A1Y6BX69"/>
<protein>
    <submittedName>
        <fullName evidence="5">GTP pyrophosphokinase</fullName>
    </submittedName>
</protein>
<feature type="domain" description="TGS" evidence="4">
    <location>
        <begin position="406"/>
        <end position="467"/>
    </location>
</feature>
<dbReference type="SUPFAM" id="SSF81271">
    <property type="entry name" value="TGS-like"/>
    <property type="match status" value="1"/>
</dbReference>
<dbReference type="InterPro" id="IPR004811">
    <property type="entry name" value="RelA/Spo_fam"/>
</dbReference>
<evidence type="ECO:0000259" key="4">
    <source>
        <dbReference type="PROSITE" id="PS51880"/>
    </source>
</evidence>
<dbReference type="Pfam" id="PF19296">
    <property type="entry name" value="RelA_AH_RIS"/>
    <property type="match status" value="1"/>
</dbReference>
<dbReference type="GO" id="GO:0008728">
    <property type="term" value="F:GTP diphosphokinase activity"/>
    <property type="evidence" value="ECO:0007669"/>
    <property type="project" value="TreeGrafter"/>
</dbReference>
<dbReference type="EMBL" id="FWZT01000010">
    <property type="protein sequence ID" value="SMF33998.1"/>
    <property type="molecule type" value="Genomic_DNA"/>
</dbReference>
<dbReference type="PROSITE" id="PS51831">
    <property type="entry name" value="HD"/>
    <property type="match status" value="1"/>
</dbReference>
<dbReference type="Pfam" id="PF13291">
    <property type="entry name" value="ACT_4"/>
    <property type="match status" value="1"/>
</dbReference>
<dbReference type="Pfam" id="PF04607">
    <property type="entry name" value="RelA_SpoT"/>
    <property type="match status" value="1"/>
</dbReference>
<dbReference type="InterPro" id="IPR003607">
    <property type="entry name" value="HD/PDEase_dom"/>
</dbReference>
<dbReference type="FunFam" id="3.30.460.10:FF:000001">
    <property type="entry name" value="GTP pyrophosphokinase RelA"/>
    <property type="match status" value="1"/>
</dbReference>
<dbReference type="PROSITE" id="PS51671">
    <property type="entry name" value="ACT"/>
    <property type="match status" value="1"/>
</dbReference>
<dbReference type="CDD" id="cd05399">
    <property type="entry name" value="NT_Rel-Spo_like"/>
    <property type="match status" value="1"/>
</dbReference>
<dbReference type="InterPro" id="IPR012676">
    <property type="entry name" value="TGS-like"/>
</dbReference>
<evidence type="ECO:0000313" key="5">
    <source>
        <dbReference type="EMBL" id="SMF33998.1"/>
    </source>
</evidence>
<reference evidence="6" key="1">
    <citation type="submission" date="2017-04" db="EMBL/GenBank/DDBJ databases">
        <authorList>
            <person name="Varghese N."/>
            <person name="Submissions S."/>
        </authorList>
    </citation>
    <scope>NUCLEOTIDE SEQUENCE [LARGE SCALE GENOMIC DNA]</scope>
    <source>
        <strain evidence="6">RKEM611</strain>
    </source>
</reference>
<dbReference type="InterPro" id="IPR043519">
    <property type="entry name" value="NT_sf"/>
</dbReference>
<name>A0A1Y6BX69_9BACT</name>
<feature type="domain" description="ACT" evidence="2">
    <location>
        <begin position="670"/>
        <end position="744"/>
    </location>
</feature>
<dbReference type="PROSITE" id="PS51880">
    <property type="entry name" value="TGS"/>
    <property type="match status" value="1"/>
</dbReference>
<dbReference type="GO" id="GO:0042594">
    <property type="term" value="P:response to starvation"/>
    <property type="evidence" value="ECO:0007669"/>
    <property type="project" value="TreeGrafter"/>
</dbReference>
<dbReference type="OrthoDB" id="5287211at2"/>
<dbReference type="SMART" id="SM00954">
    <property type="entry name" value="RelA_SpoT"/>
    <property type="match status" value="1"/>
</dbReference>
<sequence length="756" mass="85915">MTEVSQSKVESKTVPVTPEQEFEALLDSLDTYLPGQDRSSVHKAYEFAAKCHSDQTRRSGEPYITHPLAVANIVTTLKLDTASVVAAILHDTVEDTSATIEDIEEAFGTEVAHLVDGLTKISKIKFRSKQEKLAENFRKMILAMAKDLRVIMVKLCDRLHNMRTIGSLQENKRRRISQETLDIYAPLANRLGIYGIKSELEDLCLRHLRYETYQTIRSKIAAKKSVREKYIAEVIEILETELRKYGFKEIQVYGRPKHFFSIYKKMVDRRLDFEDIHDLFAFRIIVDSIKDCYEALGVVHAMWKPMPGRFKDYIAMPKANMYQSLHTTVIRPNGEPAEIQIRTREMHETCEFGVAAHWAYKDKDNKQVGSTDMEKFSWLRQIVQWQSELKDPDEFLEAVKVDLFDEEIFVFTPKGDVFSLPKNATALDFAFSVHSDVGLKCIGVKINGRMAPIKKRLNSGDIVEVLTSPHQKPSKDWLNFIATSKARNKIRSFLRSEQRERSRKIGRDLLSQTLDKAGLSIEDLEKSGDTDKLVKAARESNFDDILIGVGYGRLNANQLIAKAFPPPEPKENIEEQLHRDNIETRAPQSQKRSSNKSPILVSGYDDVLVTLGRCCQPLPGEPIIGFITRGRGVTVHRSACPRALDLDPARKIQVEWGEKTEGNKSYHKCYISLRTQDKPGVLAEVTSVLSACNANVHKAEAKVSSDLTGVLEFELGVKNLEHLEVVVAKLENLKSVVSVRRKNIVKQRRLRRGRHS</sequence>
<dbReference type="Gene3D" id="1.10.3210.10">
    <property type="entry name" value="Hypothetical protein af1432"/>
    <property type="match status" value="1"/>
</dbReference>
<dbReference type="InterPro" id="IPR033655">
    <property type="entry name" value="TGS_RelA/SpoT"/>
</dbReference>
<dbReference type="PANTHER" id="PTHR21262">
    <property type="entry name" value="GUANOSINE-3',5'-BIS DIPHOSPHATE 3'-PYROPHOSPHOHYDROLASE"/>
    <property type="match status" value="1"/>
</dbReference>
<dbReference type="SUPFAM" id="SSF81301">
    <property type="entry name" value="Nucleotidyltransferase"/>
    <property type="match status" value="1"/>
</dbReference>
<dbReference type="GO" id="GO:0015949">
    <property type="term" value="P:nucleobase-containing small molecule interconversion"/>
    <property type="evidence" value="ECO:0007669"/>
    <property type="project" value="UniProtKB-ARBA"/>
</dbReference>
<evidence type="ECO:0000259" key="2">
    <source>
        <dbReference type="PROSITE" id="PS51671"/>
    </source>
</evidence>
<keyword evidence="6" id="KW-1185">Reference proteome</keyword>
<feature type="domain" description="HD" evidence="3">
    <location>
        <begin position="63"/>
        <end position="162"/>
    </location>
</feature>
<dbReference type="GO" id="GO:0015969">
    <property type="term" value="P:guanosine tetraphosphate metabolic process"/>
    <property type="evidence" value="ECO:0007669"/>
    <property type="project" value="InterPro"/>
</dbReference>
<dbReference type="CDD" id="cd00077">
    <property type="entry name" value="HDc"/>
    <property type="match status" value="1"/>
</dbReference>
<dbReference type="RefSeq" id="WP_132320868.1">
    <property type="nucleotide sequence ID" value="NZ_FWZT01000010.1"/>
</dbReference>
<organism evidence="5 6">
    <name type="scientific">Pseudobacteriovorax antillogorgiicola</name>
    <dbReference type="NCBI Taxonomy" id="1513793"/>
    <lineage>
        <taxon>Bacteria</taxon>
        <taxon>Pseudomonadati</taxon>
        <taxon>Bdellovibrionota</taxon>
        <taxon>Oligoflexia</taxon>
        <taxon>Oligoflexales</taxon>
        <taxon>Pseudobacteriovoracaceae</taxon>
        <taxon>Pseudobacteriovorax</taxon>
    </lineage>
</organism>
<dbReference type="Gene3D" id="3.10.20.30">
    <property type="match status" value="1"/>
</dbReference>
<comment type="function">
    <text evidence="1">In eubacteria ppGpp (guanosine 3'-diphosphate 5'-diphosphate) is a mediator of the stringent response that coordinates a variety of cellular activities in response to changes in nutritional abundance.</text>
</comment>
<dbReference type="CDD" id="cd01668">
    <property type="entry name" value="TGS_RSH"/>
    <property type="match status" value="1"/>
</dbReference>
<dbReference type="CDD" id="cd04876">
    <property type="entry name" value="ACT_RelA-SpoT"/>
    <property type="match status" value="1"/>
</dbReference>
<dbReference type="InterPro" id="IPR002912">
    <property type="entry name" value="ACT_dom"/>
</dbReference>
<dbReference type="SUPFAM" id="SSF109604">
    <property type="entry name" value="HD-domain/PDEase-like"/>
    <property type="match status" value="1"/>
</dbReference>
<accession>A0A1Y6BX69</accession>
<dbReference type="Gene3D" id="3.30.460.10">
    <property type="entry name" value="Beta Polymerase, domain 2"/>
    <property type="match status" value="1"/>
</dbReference>
<dbReference type="NCBIfam" id="TIGR00691">
    <property type="entry name" value="spoT_relA"/>
    <property type="match status" value="1"/>
</dbReference>
<dbReference type="InterPro" id="IPR007685">
    <property type="entry name" value="RelA_SpoT"/>
</dbReference>
<evidence type="ECO:0000259" key="3">
    <source>
        <dbReference type="PROSITE" id="PS51831"/>
    </source>
</evidence>
<dbReference type="Pfam" id="PF02824">
    <property type="entry name" value="TGS"/>
    <property type="match status" value="1"/>
</dbReference>
<dbReference type="FunFam" id="1.10.3210.10:FF:000001">
    <property type="entry name" value="GTP pyrophosphokinase RelA"/>
    <property type="match status" value="1"/>
</dbReference>
<dbReference type="InterPro" id="IPR006674">
    <property type="entry name" value="HD_domain"/>
</dbReference>
<dbReference type="Gene3D" id="3.30.70.260">
    <property type="match status" value="1"/>
</dbReference>
<dbReference type="GO" id="GO:0005886">
    <property type="term" value="C:plasma membrane"/>
    <property type="evidence" value="ECO:0007669"/>
    <property type="project" value="TreeGrafter"/>
</dbReference>
<dbReference type="GO" id="GO:0008893">
    <property type="term" value="F:guanosine-3',5'-bis(diphosphate) 3'-diphosphatase activity"/>
    <property type="evidence" value="ECO:0007669"/>
    <property type="project" value="TreeGrafter"/>
</dbReference>
<dbReference type="GO" id="GO:0016301">
    <property type="term" value="F:kinase activity"/>
    <property type="evidence" value="ECO:0007669"/>
    <property type="project" value="UniProtKB-KW"/>
</dbReference>
<evidence type="ECO:0000256" key="1">
    <source>
        <dbReference type="RuleBase" id="RU003847"/>
    </source>
</evidence>
<dbReference type="STRING" id="1513793.SAMN06296036_110119"/>
<keyword evidence="5" id="KW-0418">Kinase</keyword>
<gene>
    <name evidence="5" type="ORF">SAMN06296036_110119</name>
</gene>
<dbReference type="Pfam" id="PF13328">
    <property type="entry name" value="HD_4"/>
    <property type="match status" value="1"/>
</dbReference>
<dbReference type="InterPro" id="IPR004095">
    <property type="entry name" value="TGS"/>
</dbReference>
<dbReference type="InterPro" id="IPR012675">
    <property type="entry name" value="Beta-grasp_dom_sf"/>
</dbReference>
<proteinExistence type="inferred from homology"/>
<dbReference type="InterPro" id="IPR045600">
    <property type="entry name" value="RelA/SpoT_AH_RIS"/>
</dbReference>
<dbReference type="SMART" id="SM00471">
    <property type="entry name" value="HDc"/>
    <property type="match status" value="1"/>
</dbReference>
<dbReference type="FunFam" id="3.10.20.30:FF:000002">
    <property type="entry name" value="GTP pyrophosphokinase (RelA/SpoT)"/>
    <property type="match status" value="1"/>
</dbReference>
<dbReference type="SUPFAM" id="SSF55021">
    <property type="entry name" value="ACT-like"/>
    <property type="match status" value="1"/>
</dbReference>